<evidence type="ECO:0000259" key="3">
    <source>
        <dbReference type="PROSITE" id="PS01124"/>
    </source>
</evidence>
<keyword evidence="1" id="KW-0805">Transcription regulation</keyword>
<dbReference type="GO" id="GO:0043565">
    <property type="term" value="F:sequence-specific DNA binding"/>
    <property type="evidence" value="ECO:0007669"/>
    <property type="project" value="InterPro"/>
</dbReference>
<dbReference type="Pfam" id="PF06719">
    <property type="entry name" value="AraC_N"/>
    <property type="match status" value="1"/>
</dbReference>
<dbReference type="PANTHER" id="PTHR43436:SF1">
    <property type="entry name" value="TRANSCRIPTIONAL REGULATORY PROTEIN"/>
    <property type="match status" value="1"/>
</dbReference>
<evidence type="ECO:0000256" key="1">
    <source>
        <dbReference type="ARBA" id="ARBA00023015"/>
    </source>
</evidence>
<evidence type="ECO:0000313" key="5">
    <source>
        <dbReference type="Proteomes" id="UP000268033"/>
    </source>
</evidence>
<dbReference type="InterPro" id="IPR009057">
    <property type="entry name" value="Homeodomain-like_sf"/>
</dbReference>
<dbReference type="STRING" id="584787.GCA_001247655_02891"/>
<proteinExistence type="predicted"/>
<organism evidence="4 5">
    <name type="scientific">Gallaecimonas pentaromativorans</name>
    <dbReference type="NCBI Taxonomy" id="584787"/>
    <lineage>
        <taxon>Bacteria</taxon>
        <taxon>Pseudomonadati</taxon>
        <taxon>Pseudomonadota</taxon>
        <taxon>Gammaproteobacteria</taxon>
        <taxon>Enterobacterales</taxon>
        <taxon>Gallaecimonadaceae</taxon>
        <taxon>Gallaecimonas</taxon>
    </lineage>
</organism>
<dbReference type="SUPFAM" id="SSF46689">
    <property type="entry name" value="Homeodomain-like"/>
    <property type="match status" value="2"/>
</dbReference>
<dbReference type="PANTHER" id="PTHR43436">
    <property type="entry name" value="ARAC-FAMILY TRANSCRIPTIONAL REGULATOR"/>
    <property type="match status" value="1"/>
</dbReference>
<reference evidence="4 5" key="1">
    <citation type="submission" date="2018-11" db="EMBL/GenBank/DDBJ databases">
        <title>Genomic Encyclopedia of Type Strains, Phase IV (KMG-IV): sequencing the most valuable type-strain genomes for metagenomic binning, comparative biology and taxonomic classification.</title>
        <authorList>
            <person name="Goeker M."/>
        </authorList>
    </citation>
    <scope>NUCLEOTIDE SEQUENCE [LARGE SCALE GENOMIC DNA]</scope>
    <source>
        <strain evidence="4 5">DSM 21945</strain>
    </source>
</reference>
<name>A0A3N1PB90_9GAMM</name>
<dbReference type="InterPro" id="IPR009594">
    <property type="entry name" value="Tscrpt_reg_HTH_AraC_N"/>
</dbReference>
<dbReference type="AlphaFoldDB" id="A0A3N1PB90"/>
<dbReference type="SMART" id="SM00342">
    <property type="entry name" value="HTH_ARAC"/>
    <property type="match status" value="1"/>
</dbReference>
<evidence type="ECO:0000313" key="4">
    <source>
        <dbReference type="EMBL" id="ROQ25833.1"/>
    </source>
</evidence>
<feature type="domain" description="HTH araC/xylS-type" evidence="3">
    <location>
        <begin position="191"/>
        <end position="289"/>
    </location>
</feature>
<dbReference type="RefSeq" id="WP_123421581.1">
    <property type="nucleotide sequence ID" value="NZ_RJUL01000005.1"/>
</dbReference>
<dbReference type="EMBL" id="RJUL01000005">
    <property type="protein sequence ID" value="ROQ25833.1"/>
    <property type="molecule type" value="Genomic_DNA"/>
</dbReference>
<dbReference type="InterPro" id="IPR018060">
    <property type="entry name" value="HTH_AraC"/>
</dbReference>
<keyword evidence="2" id="KW-0804">Transcription</keyword>
<dbReference type="PROSITE" id="PS01124">
    <property type="entry name" value="HTH_ARAC_FAMILY_2"/>
    <property type="match status" value="1"/>
</dbReference>
<evidence type="ECO:0000256" key="2">
    <source>
        <dbReference type="ARBA" id="ARBA00023163"/>
    </source>
</evidence>
<dbReference type="Pfam" id="PF12833">
    <property type="entry name" value="HTH_18"/>
    <property type="match status" value="1"/>
</dbReference>
<sequence length="302" mass="33376">MASRFAALAKEMALTISKPGVIDSPAIPFMSLVRFDAPTAMQSGMLRPSVCIALQGQKALKIGEQNCRYGAGEFLISGVKLPLSGQVVNASPDAPYLGLTLRFEAEDIFNLLTQSEMAVPDGKELNPVSFIGHCPAPLTDVIARLLAQHQSGGDRYLCSLLRNECLYYLLQSTNGQALARTLLKGREQGLNRALSWLNQHFAEPLKVEELASQAGMSVSHFHRRFKAVMSLGPLQYQKQLRLIEARRQLMTGKAEAASVAFAVGYESPSQFSREYRRLFGLPPMQDMQHWQNHIEQDQAING</sequence>
<gene>
    <name evidence="4" type="ORF">EDC28_105143</name>
</gene>
<dbReference type="Proteomes" id="UP000268033">
    <property type="component" value="Unassembled WGS sequence"/>
</dbReference>
<dbReference type="GO" id="GO:0003700">
    <property type="term" value="F:DNA-binding transcription factor activity"/>
    <property type="evidence" value="ECO:0007669"/>
    <property type="project" value="InterPro"/>
</dbReference>
<accession>A0A3N1PB90</accession>
<comment type="caution">
    <text evidence="4">The sequence shown here is derived from an EMBL/GenBank/DDBJ whole genome shotgun (WGS) entry which is preliminary data.</text>
</comment>
<keyword evidence="5" id="KW-1185">Reference proteome</keyword>
<dbReference type="Gene3D" id="1.10.10.60">
    <property type="entry name" value="Homeodomain-like"/>
    <property type="match status" value="2"/>
</dbReference>
<protein>
    <submittedName>
        <fullName evidence="4">AraC family transcriptional regulator</fullName>
    </submittedName>
</protein>